<feature type="region of interest" description="Disordered" evidence="1">
    <location>
        <begin position="1"/>
        <end position="23"/>
    </location>
</feature>
<dbReference type="GO" id="GO:0008081">
    <property type="term" value="F:phosphoric diester hydrolase activity"/>
    <property type="evidence" value="ECO:0007669"/>
    <property type="project" value="InterPro"/>
</dbReference>
<organism evidence="2 3">
    <name type="scientific">Actinomadura coerulea</name>
    <dbReference type="NCBI Taxonomy" id="46159"/>
    <lineage>
        <taxon>Bacteria</taxon>
        <taxon>Bacillati</taxon>
        <taxon>Actinomycetota</taxon>
        <taxon>Actinomycetes</taxon>
        <taxon>Streptosporangiales</taxon>
        <taxon>Thermomonosporaceae</taxon>
        <taxon>Actinomadura</taxon>
    </lineage>
</organism>
<evidence type="ECO:0000256" key="1">
    <source>
        <dbReference type="SAM" id="MobiDB-lite"/>
    </source>
</evidence>
<dbReference type="RefSeq" id="WP_185025111.1">
    <property type="nucleotide sequence ID" value="NZ_JACHMQ010000001.1"/>
</dbReference>
<dbReference type="SUPFAM" id="SSF51695">
    <property type="entry name" value="PLC-like phosphodiesterases"/>
    <property type="match status" value="1"/>
</dbReference>
<sequence>MAPRAPRAGAARGAVPGVPLTAKAPIPPRVCAPNPGAKWVDGLNAHNDYQNRRPLKNALSNGATSVEVDLAFDPSGRLMVTHEAIGDPEGREFRATYVKPLIDRAKKNGGQIYPGQNGKFQLFVEVKSKDGVKQRKEAYEKIVKAVKDLPDSVEVVLPVSLIVGLPGQNPVENPPPHITFSQGFTACTSTAERGCENGERCKVPDQLDPATPKDPHLTAYAEHVTVLNGSFSDCVSSNGSLTEDEKRKYQELVDRAHAAGLKVRLYEGPDGSKRGLSSGKFFQCAIVACNNDQRHDWWNLQIAAGADYLVTNHLGTGADWLTHCGSPKKK</sequence>
<accession>A0A7X0FXP8</accession>
<protein>
    <submittedName>
        <fullName evidence="2">Glycerophosphoryl diester phosphodiesterase</fullName>
    </submittedName>
</protein>
<feature type="compositionally biased region" description="Low complexity" evidence="1">
    <location>
        <begin position="1"/>
        <end position="19"/>
    </location>
</feature>
<dbReference type="InterPro" id="IPR017946">
    <property type="entry name" value="PLC-like_Pdiesterase_TIM-brl"/>
</dbReference>
<reference evidence="2 3" key="1">
    <citation type="submission" date="2020-08" db="EMBL/GenBank/DDBJ databases">
        <title>Sequencing the genomes of 1000 actinobacteria strains.</title>
        <authorList>
            <person name="Klenk H.-P."/>
        </authorList>
    </citation>
    <scope>NUCLEOTIDE SEQUENCE [LARGE SCALE GENOMIC DNA]</scope>
    <source>
        <strain evidence="2 3">DSM 43675</strain>
    </source>
</reference>
<dbReference type="EMBL" id="JACHMQ010000001">
    <property type="protein sequence ID" value="MBB6395646.1"/>
    <property type="molecule type" value="Genomic_DNA"/>
</dbReference>
<name>A0A7X0FXP8_9ACTN</name>
<dbReference type="GO" id="GO:0006629">
    <property type="term" value="P:lipid metabolic process"/>
    <property type="evidence" value="ECO:0007669"/>
    <property type="project" value="InterPro"/>
</dbReference>
<comment type="caution">
    <text evidence="2">The sequence shown here is derived from an EMBL/GenBank/DDBJ whole genome shotgun (WGS) entry which is preliminary data.</text>
</comment>
<dbReference type="Proteomes" id="UP000546324">
    <property type="component" value="Unassembled WGS sequence"/>
</dbReference>
<evidence type="ECO:0000313" key="2">
    <source>
        <dbReference type="EMBL" id="MBB6395646.1"/>
    </source>
</evidence>
<evidence type="ECO:0000313" key="3">
    <source>
        <dbReference type="Proteomes" id="UP000546324"/>
    </source>
</evidence>
<gene>
    <name evidence="2" type="ORF">BKA00_002560</name>
</gene>
<dbReference type="AlphaFoldDB" id="A0A7X0FXP8"/>
<keyword evidence="3" id="KW-1185">Reference proteome</keyword>
<proteinExistence type="predicted"/>